<accession>A0ABS5BQZ0</accession>
<evidence type="ECO:0008006" key="3">
    <source>
        <dbReference type="Google" id="ProtNLM"/>
    </source>
</evidence>
<gene>
    <name evidence="1" type="ORF">J8F10_12450</name>
</gene>
<evidence type="ECO:0000313" key="1">
    <source>
        <dbReference type="EMBL" id="MBP3956093.1"/>
    </source>
</evidence>
<sequence length="219" mass="25228">MAMTHEPCAYCGGCQHPRERGHVIQRSLYPSSVPSNVQRPTVPECAECKKIWQDAESQFRNVVLVAGEANDSVTELWNGPVIRSFDKPSGPRWLRDLAAQIVPVETTAGPRRAIYPDRDQRVMIVMRRIIRGFCHYHNLGTAIADCRVFAQVMRYEIPPAFWVRFVPNSLGDQFCRYWYYDLRDEDPDHHSSWVIEFFGRTRFFGIVSANEAGWPEHAA</sequence>
<organism evidence="1 2">
    <name type="scientific">Gemmata palustris</name>
    <dbReference type="NCBI Taxonomy" id="2822762"/>
    <lineage>
        <taxon>Bacteria</taxon>
        <taxon>Pseudomonadati</taxon>
        <taxon>Planctomycetota</taxon>
        <taxon>Planctomycetia</taxon>
        <taxon>Gemmatales</taxon>
        <taxon>Gemmataceae</taxon>
        <taxon>Gemmata</taxon>
    </lineage>
</organism>
<comment type="caution">
    <text evidence="1">The sequence shown here is derived from an EMBL/GenBank/DDBJ whole genome shotgun (WGS) entry which is preliminary data.</text>
</comment>
<dbReference type="RefSeq" id="WP_210654128.1">
    <property type="nucleotide sequence ID" value="NZ_JAGKQQ010000001.1"/>
</dbReference>
<name>A0ABS5BQZ0_9BACT</name>
<reference evidence="1 2" key="1">
    <citation type="submission" date="2021-04" db="EMBL/GenBank/DDBJ databases">
        <authorList>
            <person name="Ivanova A."/>
        </authorList>
    </citation>
    <scope>NUCLEOTIDE SEQUENCE [LARGE SCALE GENOMIC DNA]</scope>
    <source>
        <strain evidence="1 2">G18</strain>
    </source>
</reference>
<dbReference type="Proteomes" id="UP000676565">
    <property type="component" value="Unassembled WGS sequence"/>
</dbReference>
<proteinExistence type="predicted"/>
<dbReference type="EMBL" id="JAGKQQ010000001">
    <property type="protein sequence ID" value="MBP3956093.1"/>
    <property type="molecule type" value="Genomic_DNA"/>
</dbReference>
<keyword evidence="2" id="KW-1185">Reference proteome</keyword>
<protein>
    <recommendedName>
        <fullName evidence="3">HNH endonuclease</fullName>
    </recommendedName>
</protein>
<evidence type="ECO:0000313" key="2">
    <source>
        <dbReference type="Proteomes" id="UP000676565"/>
    </source>
</evidence>